<gene>
    <name evidence="1" type="ORF">METZ01_LOCUS155633</name>
</gene>
<dbReference type="EMBL" id="UINC01026042">
    <property type="protein sequence ID" value="SVB02779.1"/>
    <property type="molecule type" value="Genomic_DNA"/>
</dbReference>
<reference evidence="1" key="1">
    <citation type="submission" date="2018-05" db="EMBL/GenBank/DDBJ databases">
        <authorList>
            <person name="Lanie J.A."/>
            <person name="Ng W.-L."/>
            <person name="Kazmierczak K.M."/>
            <person name="Andrzejewski T.M."/>
            <person name="Davidsen T.M."/>
            <person name="Wayne K.J."/>
            <person name="Tettelin H."/>
            <person name="Glass J.I."/>
            <person name="Rusch D."/>
            <person name="Podicherti R."/>
            <person name="Tsui H.-C.T."/>
            <person name="Winkler M.E."/>
        </authorList>
    </citation>
    <scope>NUCLEOTIDE SEQUENCE</scope>
</reference>
<protein>
    <submittedName>
        <fullName evidence="1">Uncharacterized protein</fullName>
    </submittedName>
</protein>
<sequence>MFLNKIYSFASFIISLKSEYSLDFSAKLFLSTFPEESSFSN</sequence>
<dbReference type="AlphaFoldDB" id="A0A382AN08"/>
<proteinExistence type="predicted"/>
<evidence type="ECO:0000313" key="1">
    <source>
        <dbReference type="EMBL" id="SVB02779.1"/>
    </source>
</evidence>
<accession>A0A382AN08</accession>
<name>A0A382AN08_9ZZZZ</name>
<organism evidence="1">
    <name type="scientific">marine metagenome</name>
    <dbReference type="NCBI Taxonomy" id="408172"/>
    <lineage>
        <taxon>unclassified sequences</taxon>
        <taxon>metagenomes</taxon>
        <taxon>ecological metagenomes</taxon>
    </lineage>
</organism>